<organism evidence="1 2">
    <name type="scientific">Paenibacillus dendritiformis C454</name>
    <dbReference type="NCBI Taxonomy" id="1131935"/>
    <lineage>
        <taxon>Bacteria</taxon>
        <taxon>Bacillati</taxon>
        <taxon>Bacillota</taxon>
        <taxon>Bacilli</taxon>
        <taxon>Bacillales</taxon>
        <taxon>Paenibacillaceae</taxon>
        <taxon>Paenibacillus</taxon>
    </lineage>
</organism>
<sequence length="67" mass="7257">MLALLRGGRRSGAMLGVAREVARRGKREVKLEVDQEVERGELSWGLNAENCAGGCTEVALEETVEEA</sequence>
<dbReference type="AlphaFoldDB" id="H3SHZ1"/>
<evidence type="ECO:0000313" key="2">
    <source>
        <dbReference type="Proteomes" id="UP000003900"/>
    </source>
</evidence>
<gene>
    <name evidence="1" type="ORF">PDENDC454_15767</name>
</gene>
<dbReference type="Proteomes" id="UP000003900">
    <property type="component" value="Unassembled WGS sequence"/>
</dbReference>
<proteinExistence type="predicted"/>
<dbReference type="EMBL" id="AHKH01000041">
    <property type="protein sequence ID" value="EHQ61303.1"/>
    <property type="molecule type" value="Genomic_DNA"/>
</dbReference>
<reference evidence="1 2" key="1">
    <citation type="journal article" date="2012" name="J. Bacteriol.">
        <title>Genome Sequence of the Pattern-Forming Social Bacterium Paenibacillus dendritiformis C454 Chiral Morphotype.</title>
        <authorList>
            <person name="Sirota-Madi A."/>
            <person name="Olender T."/>
            <person name="Helman Y."/>
            <person name="Brainis I."/>
            <person name="Finkelshtein A."/>
            <person name="Roth D."/>
            <person name="Hagai E."/>
            <person name="Leshkowitz D."/>
            <person name="Brodsky L."/>
            <person name="Galatenko V."/>
            <person name="Nikolaev V."/>
            <person name="Gutnick D.L."/>
            <person name="Lancet D."/>
            <person name="Ben-Jacob E."/>
        </authorList>
    </citation>
    <scope>NUCLEOTIDE SEQUENCE [LARGE SCALE GENOMIC DNA]</scope>
    <source>
        <strain evidence="1 2">C454</strain>
    </source>
</reference>
<keyword evidence="2" id="KW-1185">Reference proteome</keyword>
<name>H3SHZ1_9BACL</name>
<comment type="caution">
    <text evidence="1">The sequence shown here is derived from an EMBL/GenBank/DDBJ whole genome shotgun (WGS) entry which is preliminary data.</text>
</comment>
<accession>H3SHZ1</accession>
<protein>
    <submittedName>
        <fullName evidence="1">Uncharacterized protein</fullName>
    </submittedName>
</protein>
<evidence type="ECO:0000313" key="1">
    <source>
        <dbReference type="EMBL" id="EHQ61303.1"/>
    </source>
</evidence>